<dbReference type="AlphaFoldDB" id="A0AAD7C706"/>
<evidence type="ECO:0000313" key="2">
    <source>
        <dbReference type="EMBL" id="KAJ7639145.1"/>
    </source>
</evidence>
<accession>A0AAD7C706</accession>
<keyword evidence="3" id="KW-1185">Reference proteome</keyword>
<organism evidence="2 3">
    <name type="scientific">Roridomyces roridus</name>
    <dbReference type="NCBI Taxonomy" id="1738132"/>
    <lineage>
        <taxon>Eukaryota</taxon>
        <taxon>Fungi</taxon>
        <taxon>Dikarya</taxon>
        <taxon>Basidiomycota</taxon>
        <taxon>Agaricomycotina</taxon>
        <taxon>Agaricomycetes</taxon>
        <taxon>Agaricomycetidae</taxon>
        <taxon>Agaricales</taxon>
        <taxon>Marasmiineae</taxon>
        <taxon>Mycenaceae</taxon>
        <taxon>Roridomyces</taxon>
    </lineage>
</organism>
<protein>
    <submittedName>
        <fullName evidence="2">Uncharacterized protein</fullName>
    </submittedName>
</protein>
<reference evidence="2" key="1">
    <citation type="submission" date="2023-03" db="EMBL/GenBank/DDBJ databases">
        <title>Massive genome expansion in bonnet fungi (Mycena s.s.) driven by repeated elements and novel gene families across ecological guilds.</title>
        <authorList>
            <consortium name="Lawrence Berkeley National Laboratory"/>
            <person name="Harder C.B."/>
            <person name="Miyauchi S."/>
            <person name="Viragh M."/>
            <person name="Kuo A."/>
            <person name="Thoen E."/>
            <person name="Andreopoulos B."/>
            <person name="Lu D."/>
            <person name="Skrede I."/>
            <person name="Drula E."/>
            <person name="Henrissat B."/>
            <person name="Morin E."/>
            <person name="Kohler A."/>
            <person name="Barry K."/>
            <person name="LaButti K."/>
            <person name="Morin E."/>
            <person name="Salamov A."/>
            <person name="Lipzen A."/>
            <person name="Mereny Z."/>
            <person name="Hegedus B."/>
            <person name="Baldrian P."/>
            <person name="Stursova M."/>
            <person name="Weitz H."/>
            <person name="Taylor A."/>
            <person name="Grigoriev I.V."/>
            <person name="Nagy L.G."/>
            <person name="Martin F."/>
            <person name="Kauserud H."/>
        </authorList>
    </citation>
    <scope>NUCLEOTIDE SEQUENCE</scope>
    <source>
        <strain evidence="2">9284</strain>
    </source>
</reference>
<name>A0AAD7C706_9AGAR</name>
<comment type="caution">
    <text evidence="2">The sequence shown here is derived from an EMBL/GenBank/DDBJ whole genome shotgun (WGS) entry which is preliminary data.</text>
</comment>
<dbReference type="Proteomes" id="UP001221142">
    <property type="component" value="Unassembled WGS sequence"/>
</dbReference>
<gene>
    <name evidence="2" type="ORF">FB45DRAFT_1001111</name>
</gene>
<evidence type="ECO:0000313" key="3">
    <source>
        <dbReference type="Proteomes" id="UP001221142"/>
    </source>
</evidence>
<dbReference type="EMBL" id="JARKIF010000005">
    <property type="protein sequence ID" value="KAJ7639145.1"/>
    <property type="molecule type" value="Genomic_DNA"/>
</dbReference>
<proteinExistence type="predicted"/>
<feature type="compositionally biased region" description="Low complexity" evidence="1">
    <location>
        <begin position="8"/>
        <end position="18"/>
    </location>
</feature>
<evidence type="ECO:0000256" key="1">
    <source>
        <dbReference type="SAM" id="MobiDB-lite"/>
    </source>
</evidence>
<feature type="region of interest" description="Disordered" evidence="1">
    <location>
        <begin position="1"/>
        <end position="40"/>
    </location>
</feature>
<sequence length="112" mass="12214">MMADKAKSSLSSPEASPAISPPLGGPDSETLDERKERLRPQRNGIIIRMRAAIEAADDCEPAEVAAPFRAELTAFQESLTEEDHAALNQPVALTKEQIVRMEAGLRSLRECL</sequence>